<accession>I4B1Q3</accession>
<dbReference type="Proteomes" id="UP000006048">
    <property type="component" value="Chromosome"/>
</dbReference>
<reference evidence="1 2" key="1">
    <citation type="submission" date="2012-06" db="EMBL/GenBank/DDBJ databases">
        <title>The complete chromosome of genome of Turneriella parva DSM 21527.</title>
        <authorList>
            <consortium name="US DOE Joint Genome Institute (JGI-PGF)"/>
            <person name="Lucas S."/>
            <person name="Han J."/>
            <person name="Lapidus A."/>
            <person name="Bruce D."/>
            <person name="Goodwin L."/>
            <person name="Pitluck S."/>
            <person name="Peters L."/>
            <person name="Kyrpides N."/>
            <person name="Mavromatis K."/>
            <person name="Ivanova N."/>
            <person name="Mikhailova N."/>
            <person name="Chertkov O."/>
            <person name="Detter J.C."/>
            <person name="Tapia R."/>
            <person name="Han C."/>
            <person name="Land M."/>
            <person name="Hauser L."/>
            <person name="Markowitz V."/>
            <person name="Cheng J.-F."/>
            <person name="Hugenholtz P."/>
            <person name="Woyke T."/>
            <person name="Wu D."/>
            <person name="Gronow S."/>
            <person name="Wellnitz S."/>
            <person name="Brambilla E."/>
            <person name="Klenk H.-P."/>
            <person name="Eisen J.A."/>
        </authorList>
    </citation>
    <scope>NUCLEOTIDE SEQUENCE [LARGE SCALE GENOMIC DNA]</scope>
    <source>
        <strain evidence="2">ATCC BAA-1111 / DSM 21527 / NCTC 11395 / H</strain>
    </source>
</reference>
<proteinExistence type="predicted"/>
<dbReference type="KEGG" id="tpx:Turpa_0558"/>
<name>I4B1Q3_TURPD</name>
<dbReference type="RefSeq" id="WP_014801729.1">
    <property type="nucleotide sequence ID" value="NC_018020.1"/>
</dbReference>
<organism evidence="1 2">
    <name type="scientific">Turneriella parva (strain ATCC BAA-1111 / DSM 21527 / NCTC 11395 / H)</name>
    <name type="common">Leptospira parva</name>
    <dbReference type="NCBI Taxonomy" id="869212"/>
    <lineage>
        <taxon>Bacteria</taxon>
        <taxon>Pseudomonadati</taxon>
        <taxon>Spirochaetota</taxon>
        <taxon>Spirochaetia</taxon>
        <taxon>Leptospirales</taxon>
        <taxon>Leptospiraceae</taxon>
        <taxon>Turneriella</taxon>
    </lineage>
</organism>
<dbReference type="EMBL" id="CP002959">
    <property type="protein sequence ID" value="AFM11210.1"/>
    <property type="molecule type" value="Genomic_DNA"/>
</dbReference>
<evidence type="ECO:0000313" key="2">
    <source>
        <dbReference type="Proteomes" id="UP000006048"/>
    </source>
</evidence>
<keyword evidence="2" id="KW-1185">Reference proteome</keyword>
<evidence type="ECO:0000313" key="1">
    <source>
        <dbReference type="EMBL" id="AFM11210.1"/>
    </source>
</evidence>
<dbReference type="STRING" id="869212.Turpa_0558"/>
<dbReference type="AlphaFoldDB" id="I4B1Q3"/>
<gene>
    <name evidence="1" type="ordered locus">Turpa_0558</name>
</gene>
<sequence length="100" mass="11030">MNLLEITSRCTQVIDKGRYVQATRADGLEVFFDTASDPVSTWLNAVRANGERKTVFLTVGLARGLQIALNYAEKYGEEAEREAIQVQIESLLSGRLLAAP</sequence>
<dbReference type="HOGENOM" id="CLU_2304821_0_0_12"/>
<protein>
    <submittedName>
        <fullName evidence="1">Uncharacterized protein</fullName>
    </submittedName>
</protein>